<evidence type="ECO:0000313" key="1">
    <source>
        <dbReference type="EMBL" id="CAG5070212.1"/>
    </source>
</evidence>
<reference evidence="1 2" key="1">
    <citation type="submission" date="2021-04" db="EMBL/GenBank/DDBJ databases">
        <authorList>
            <person name="Rodrigo-Torres L."/>
            <person name="Arahal R. D."/>
            <person name="Lucena T."/>
        </authorList>
    </citation>
    <scope>NUCLEOTIDE SEQUENCE [LARGE SCALE GENOMIC DNA]</scope>
    <source>
        <strain evidence="1 2">CECT 9623</strain>
    </source>
</reference>
<gene>
    <name evidence="1" type="ORF">DYBT9623_02952</name>
</gene>
<sequence>MQTFSSVEETFEWWLKNIYPTLPAETKEGKYRNAWRDFTFKKGISQKRMKEVLSDFGDINEKTIITYKLK</sequence>
<comment type="caution">
    <text evidence="1">The sequence shown here is derived from an EMBL/GenBank/DDBJ whole genome shotgun (WGS) entry which is preliminary data.</text>
</comment>
<accession>A0ABM8URX1</accession>
<dbReference type="EMBL" id="CAJRAU010000003">
    <property type="protein sequence ID" value="CAG5070212.1"/>
    <property type="molecule type" value="Genomic_DNA"/>
</dbReference>
<dbReference type="RefSeq" id="WP_149640470.1">
    <property type="nucleotide sequence ID" value="NZ_CAJRAU010000003.1"/>
</dbReference>
<organism evidence="1 2">
    <name type="scientific">Dyadobacter linearis</name>
    <dbReference type="NCBI Taxonomy" id="2823330"/>
    <lineage>
        <taxon>Bacteria</taxon>
        <taxon>Pseudomonadati</taxon>
        <taxon>Bacteroidota</taxon>
        <taxon>Cytophagia</taxon>
        <taxon>Cytophagales</taxon>
        <taxon>Spirosomataceae</taxon>
        <taxon>Dyadobacter</taxon>
    </lineage>
</organism>
<protein>
    <submittedName>
        <fullName evidence="1">Uncharacterized protein</fullName>
    </submittedName>
</protein>
<proteinExistence type="predicted"/>
<name>A0ABM8URX1_9BACT</name>
<evidence type="ECO:0000313" key="2">
    <source>
        <dbReference type="Proteomes" id="UP000679725"/>
    </source>
</evidence>
<dbReference type="Proteomes" id="UP000679725">
    <property type="component" value="Unassembled WGS sequence"/>
</dbReference>
<keyword evidence="2" id="KW-1185">Reference proteome</keyword>